<evidence type="ECO:0000256" key="5">
    <source>
        <dbReference type="ARBA" id="ARBA00023139"/>
    </source>
</evidence>
<comment type="subcellular location">
    <subcellularLocation>
        <location evidence="1 8">Cell outer membrane</location>
        <topology evidence="1 8">Lipid-anchor</topology>
    </subcellularLocation>
</comment>
<dbReference type="EMBL" id="JAMYBS010000022">
    <property type="protein sequence ID" value="MCO7546287.1"/>
    <property type="molecule type" value="Genomic_DNA"/>
</dbReference>
<comment type="similarity">
    <text evidence="2 8">Belongs to the outer membrane factor (OMF) (TC 1.B.17) family.</text>
</comment>
<protein>
    <submittedName>
        <fullName evidence="9">Efflux transporter outer membrane subunit</fullName>
    </submittedName>
</protein>
<evidence type="ECO:0000256" key="4">
    <source>
        <dbReference type="ARBA" id="ARBA00022692"/>
    </source>
</evidence>
<dbReference type="InterPro" id="IPR003423">
    <property type="entry name" value="OMP_efflux"/>
</dbReference>
<dbReference type="PROSITE" id="PS51257">
    <property type="entry name" value="PROKAR_LIPOPROTEIN"/>
    <property type="match status" value="1"/>
</dbReference>
<comment type="caution">
    <text evidence="9">The sequence shown here is derived from an EMBL/GenBank/DDBJ whole genome shotgun (WGS) entry which is preliminary data.</text>
</comment>
<keyword evidence="6" id="KW-0998">Cell outer membrane</keyword>
<dbReference type="Pfam" id="PF02321">
    <property type="entry name" value="OEP"/>
    <property type="match status" value="2"/>
</dbReference>
<keyword evidence="7 8" id="KW-0449">Lipoprotein</keyword>
<feature type="signal peptide" evidence="8">
    <location>
        <begin position="1"/>
        <end position="20"/>
    </location>
</feature>
<dbReference type="PANTHER" id="PTHR30203">
    <property type="entry name" value="OUTER MEMBRANE CATION EFFLUX PROTEIN"/>
    <property type="match status" value="1"/>
</dbReference>
<keyword evidence="5 8" id="KW-0564">Palmitate</keyword>
<organism evidence="9 10">
    <name type="scientific">Stutzerimonas nitrititolerans</name>
    <dbReference type="NCBI Taxonomy" id="2482751"/>
    <lineage>
        <taxon>Bacteria</taxon>
        <taxon>Pseudomonadati</taxon>
        <taxon>Pseudomonadota</taxon>
        <taxon>Gammaproteobacteria</taxon>
        <taxon>Pseudomonadales</taxon>
        <taxon>Pseudomonadaceae</taxon>
        <taxon>Stutzerimonas</taxon>
    </lineage>
</organism>
<dbReference type="AlphaFoldDB" id="A0AA41WKN7"/>
<dbReference type="Gene3D" id="2.20.200.10">
    <property type="entry name" value="Outer membrane efflux proteins (OEP)"/>
    <property type="match status" value="1"/>
</dbReference>
<evidence type="ECO:0000256" key="8">
    <source>
        <dbReference type="RuleBase" id="RU362097"/>
    </source>
</evidence>
<keyword evidence="8" id="KW-0472">Membrane</keyword>
<name>A0AA41WKN7_9GAMM</name>
<dbReference type="NCBIfam" id="TIGR01845">
    <property type="entry name" value="outer_NodT"/>
    <property type="match status" value="1"/>
</dbReference>
<evidence type="ECO:0000256" key="7">
    <source>
        <dbReference type="ARBA" id="ARBA00023288"/>
    </source>
</evidence>
<keyword evidence="4 8" id="KW-0812">Transmembrane</keyword>
<feature type="chain" id="PRO_5041484554" evidence="8">
    <location>
        <begin position="21"/>
        <end position="471"/>
    </location>
</feature>
<evidence type="ECO:0000256" key="2">
    <source>
        <dbReference type="ARBA" id="ARBA00007613"/>
    </source>
</evidence>
<dbReference type="Gene3D" id="1.20.1600.10">
    <property type="entry name" value="Outer membrane efflux proteins (OEP)"/>
    <property type="match status" value="1"/>
</dbReference>
<evidence type="ECO:0000256" key="6">
    <source>
        <dbReference type="ARBA" id="ARBA00023237"/>
    </source>
</evidence>
<dbReference type="SUPFAM" id="SSF56954">
    <property type="entry name" value="Outer membrane efflux proteins (OEP)"/>
    <property type="match status" value="1"/>
</dbReference>
<dbReference type="Proteomes" id="UP001165292">
    <property type="component" value="Unassembled WGS sequence"/>
</dbReference>
<dbReference type="GO" id="GO:0009279">
    <property type="term" value="C:cell outer membrane"/>
    <property type="evidence" value="ECO:0007669"/>
    <property type="project" value="UniProtKB-SubCell"/>
</dbReference>
<dbReference type="GO" id="GO:0015562">
    <property type="term" value="F:efflux transmembrane transporter activity"/>
    <property type="evidence" value="ECO:0007669"/>
    <property type="project" value="InterPro"/>
</dbReference>
<dbReference type="PANTHER" id="PTHR30203:SF32">
    <property type="entry name" value="CATION EFFLUX SYSTEM PROTEIN CUSC"/>
    <property type="match status" value="1"/>
</dbReference>
<dbReference type="RefSeq" id="WP_082636278.1">
    <property type="nucleotide sequence ID" value="NZ_DAMAYS010000020.1"/>
</dbReference>
<evidence type="ECO:0000256" key="3">
    <source>
        <dbReference type="ARBA" id="ARBA00022452"/>
    </source>
</evidence>
<accession>A0AA41WKN7</accession>
<dbReference type="InterPro" id="IPR010131">
    <property type="entry name" value="MdtP/NodT-like"/>
</dbReference>
<sequence>MNRPLLPLVFALALAVSGCASLNSDYQRPAIQLPDNWQQLAESQAGANPDWWKAFGDPALDRLVDEALARNNSLGNALLAVRRARLQAGLARDAQWPQASAGLSADRTRALRGEGSTSHSYSLTGSLGWEVDLWNRLGSATDAAELETLATAEDHAATRLALIGTVAELYWQLAYLNERLAASAASIDYARQTLALVQTQYDAGQSSALELAEARQSLETQLAADVALRQEQVEQRNALAVLYDGQPPVFNEPGRLLDAALPPVAADLPASLLGRRPDLRGSELRLRASLKNVDATRASYYPDLSLTGTLGYSSEALGNLLQNPVGALGAGLTLPFLQWNQMQLQVDTARTDYAIAANDFRQGLYEALAEVENSLAGRRHFAEQEANRQRALDAAREAERIYRVRYESGAESLQSWITAQQTRRNAEITLAENRLNQLLNHIALAQALGGGAEQPADAEVLLSESRVASER</sequence>
<gene>
    <name evidence="9" type="ORF">NJF43_16125</name>
</gene>
<evidence type="ECO:0000256" key="1">
    <source>
        <dbReference type="ARBA" id="ARBA00004459"/>
    </source>
</evidence>
<keyword evidence="3 8" id="KW-1134">Transmembrane beta strand</keyword>
<evidence type="ECO:0000313" key="10">
    <source>
        <dbReference type="Proteomes" id="UP001165292"/>
    </source>
</evidence>
<evidence type="ECO:0000313" key="9">
    <source>
        <dbReference type="EMBL" id="MCO7546287.1"/>
    </source>
</evidence>
<proteinExistence type="inferred from homology"/>
<keyword evidence="8" id="KW-0732">Signal</keyword>
<reference evidence="9" key="1">
    <citation type="submission" date="2022-06" db="EMBL/GenBank/DDBJ databases">
        <title>Detection of beta-lactamases in bacteria of animal origin.</title>
        <authorList>
            <person name="Mlynarcik P."/>
            <person name="Zdarska V."/>
            <person name="Chudobova H."/>
            <person name="Prochazkova P."/>
            <person name="Hricova K."/>
            <person name="Mezerova K."/>
            <person name="Bardon J."/>
            <person name="Dolejska M."/>
            <person name="Sukkar I."/>
            <person name="Kolar M."/>
        </authorList>
    </citation>
    <scope>NUCLEOTIDE SEQUENCE</scope>
    <source>
        <strain evidence="9">S 300-3</strain>
    </source>
</reference>